<feature type="transmembrane region" description="Helical" evidence="5">
    <location>
        <begin position="271"/>
        <end position="294"/>
    </location>
</feature>
<feature type="transmembrane region" description="Helical" evidence="5">
    <location>
        <begin position="306"/>
        <end position="327"/>
    </location>
</feature>
<dbReference type="Proteomes" id="UP000185003">
    <property type="component" value="Unassembled WGS sequence"/>
</dbReference>
<dbReference type="GO" id="GO:0005886">
    <property type="term" value="C:plasma membrane"/>
    <property type="evidence" value="ECO:0007669"/>
    <property type="project" value="TreeGrafter"/>
</dbReference>
<dbReference type="SUPFAM" id="SSF103473">
    <property type="entry name" value="MFS general substrate transporter"/>
    <property type="match status" value="1"/>
</dbReference>
<name>A0A1N6DM73_9BACT</name>
<dbReference type="STRING" id="536979.SAMN04488055_0898"/>
<evidence type="ECO:0000256" key="1">
    <source>
        <dbReference type="ARBA" id="ARBA00004141"/>
    </source>
</evidence>
<feature type="transmembrane region" description="Helical" evidence="5">
    <location>
        <begin position="115"/>
        <end position="136"/>
    </location>
</feature>
<dbReference type="Pfam" id="PF07690">
    <property type="entry name" value="MFS_1"/>
    <property type="match status" value="1"/>
</dbReference>
<evidence type="ECO:0000313" key="7">
    <source>
        <dbReference type="EMBL" id="SIN71784.1"/>
    </source>
</evidence>
<gene>
    <name evidence="7" type="ORF">SAMN04488055_0898</name>
</gene>
<evidence type="ECO:0000256" key="4">
    <source>
        <dbReference type="ARBA" id="ARBA00023136"/>
    </source>
</evidence>
<dbReference type="PRINTS" id="PR01036">
    <property type="entry name" value="TCRTETB"/>
</dbReference>
<keyword evidence="4 5" id="KW-0472">Membrane</keyword>
<feature type="transmembrane region" description="Helical" evidence="5">
    <location>
        <begin position="231"/>
        <end position="250"/>
    </location>
</feature>
<protein>
    <submittedName>
        <fullName evidence="7">Major Facilitator Superfamily protein</fullName>
    </submittedName>
</protein>
<organism evidence="7 8">
    <name type="scientific">Chitinophaga niabensis</name>
    <dbReference type="NCBI Taxonomy" id="536979"/>
    <lineage>
        <taxon>Bacteria</taxon>
        <taxon>Pseudomonadati</taxon>
        <taxon>Bacteroidota</taxon>
        <taxon>Chitinophagia</taxon>
        <taxon>Chitinophagales</taxon>
        <taxon>Chitinophagaceae</taxon>
        <taxon>Chitinophaga</taxon>
    </lineage>
</organism>
<dbReference type="InterPro" id="IPR020846">
    <property type="entry name" value="MFS_dom"/>
</dbReference>
<feature type="transmembrane region" description="Helical" evidence="5">
    <location>
        <begin position="436"/>
        <end position="456"/>
    </location>
</feature>
<keyword evidence="8" id="KW-1185">Reference proteome</keyword>
<feature type="transmembrane region" description="Helical" evidence="5">
    <location>
        <begin position="207"/>
        <end position="225"/>
    </location>
</feature>
<dbReference type="PANTHER" id="PTHR23501">
    <property type="entry name" value="MAJOR FACILITATOR SUPERFAMILY"/>
    <property type="match status" value="1"/>
</dbReference>
<accession>A0A1N6DM73</accession>
<feature type="transmembrane region" description="Helical" evidence="5">
    <location>
        <begin position="175"/>
        <end position="195"/>
    </location>
</feature>
<dbReference type="Gene3D" id="1.20.1250.20">
    <property type="entry name" value="MFS general substrate transporter like domains"/>
    <property type="match status" value="1"/>
</dbReference>
<dbReference type="AlphaFoldDB" id="A0A1N6DM73"/>
<feature type="transmembrane region" description="Helical" evidence="5">
    <location>
        <begin position="334"/>
        <end position="353"/>
    </location>
</feature>
<feature type="transmembrane region" description="Helical" evidence="5">
    <location>
        <begin position="402"/>
        <end position="424"/>
    </location>
</feature>
<comment type="subcellular location">
    <subcellularLocation>
        <location evidence="1">Membrane</location>
        <topology evidence="1">Multi-pass membrane protein</topology>
    </subcellularLocation>
</comment>
<evidence type="ECO:0000256" key="2">
    <source>
        <dbReference type="ARBA" id="ARBA00022692"/>
    </source>
</evidence>
<evidence type="ECO:0000256" key="3">
    <source>
        <dbReference type="ARBA" id="ARBA00022989"/>
    </source>
</evidence>
<feature type="transmembrane region" description="Helical" evidence="5">
    <location>
        <begin position="85"/>
        <end position="109"/>
    </location>
</feature>
<evidence type="ECO:0000259" key="6">
    <source>
        <dbReference type="PROSITE" id="PS50850"/>
    </source>
</evidence>
<feature type="transmembrane region" description="Helical" evidence="5">
    <location>
        <begin position="148"/>
        <end position="169"/>
    </location>
</feature>
<evidence type="ECO:0000313" key="8">
    <source>
        <dbReference type="Proteomes" id="UP000185003"/>
    </source>
</evidence>
<dbReference type="InterPro" id="IPR011701">
    <property type="entry name" value="MFS"/>
</dbReference>
<dbReference type="EMBL" id="FSRA01000001">
    <property type="protein sequence ID" value="SIN71784.1"/>
    <property type="molecule type" value="Genomic_DNA"/>
</dbReference>
<evidence type="ECO:0000256" key="5">
    <source>
        <dbReference type="SAM" id="Phobius"/>
    </source>
</evidence>
<keyword evidence="2 5" id="KW-0812">Transmembrane</keyword>
<reference evidence="7 8" key="1">
    <citation type="submission" date="2016-11" db="EMBL/GenBank/DDBJ databases">
        <authorList>
            <person name="Jaros S."/>
            <person name="Januszkiewicz K."/>
            <person name="Wedrychowicz H."/>
        </authorList>
    </citation>
    <scope>NUCLEOTIDE SEQUENCE [LARGE SCALE GENOMIC DNA]</scope>
    <source>
        <strain evidence="7 8">DSM 24787</strain>
    </source>
</reference>
<keyword evidence="3 5" id="KW-1133">Transmembrane helix</keyword>
<feature type="transmembrane region" description="Helical" evidence="5">
    <location>
        <begin position="23"/>
        <end position="43"/>
    </location>
</feature>
<dbReference type="InterPro" id="IPR036259">
    <property type="entry name" value="MFS_trans_sf"/>
</dbReference>
<feature type="domain" description="Major facilitator superfamily (MFS) profile" evidence="6">
    <location>
        <begin position="21"/>
        <end position="460"/>
    </location>
</feature>
<dbReference type="GO" id="GO:0022857">
    <property type="term" value="F:transmembrane transporter activity"/>
    <property type="evidence" value="ECO:0007669"/>
    <property type="project" value="InterPro"/>
</dbReference>
<dbReference type="PANTHER" id="PTHR23501:SF154">
    <property type="entry name" value="MULTIDRUG-EFFLUX TRANSPORTER RV1634-RELATED"/>
    <property type="match status" value="1"/>
</dbReference>
<dbReference type="PROSITE" id="PS50850">
    <property type="entry name" value="MFS"/>
    <property type="match status" value="1"/>
</dbReference>
<feature type="transmembrane region" description="Helical" evidence="5">
    <location>
        <begin position="55"/>
        <end position="73"/>
    </location>
</feature>
<feature type="transmembrane region" description="Helical" evidence="5">
    <location>
        <begin position="359"/>
        <end position="381"/>
    </location>
</feature>
<dbReference type="OrthoDB" id="9807274at2"/>
<dbReference type="Gene3D" id="1.20.1720.10">
    <property type="entry name" value="Multidrug resistance protein D"/>
    <property type="match status" value="1"/>
</dbReference>
<sequence length="462" mass="48349">MLITKEKTGWAALLTGNNGIKSIALAGGVMLHATDVYLATTIMPSITSDIGGLNFYSWATTVYIVAAMIGSVISSRTLIKQGPRVAYRTAIFSFSVGALICALAPSIYILLIGRFVQGIGGGLLFALSYAMVSIVFEEKLWPRAMALISAMWGVSAFSGPFIGGVFAQFGHWRSAFFTLLGIAFIIVLLTEKVLPKKEAGGAAPDKIPLFKLLLITLAALSISVGSITAHMAANIAGVAGAVILLGALVFSEKNSSNRLLPHGAYKISSKLGTTYLVISFLAIAATVEIYVPYFMQEIHHFSPLKAGYLTVLIALGWSAASIAFAGMDKQANKMILMGPVFIFIGLTGLSVVLPGGFNIIGMCLLLVSIGAGVGMGWSHLLTRVLKAAMPGEEAKASASISIVQLLATSCGTALAGLVANSTGILNPGGIVGAQQAAGWLMGTFAIAPMLAFVLLLRNRERQ</sequence>
<proteinExistence type="predicted"/>
<dbReference type="RefSeq" id="WP_074238094.1">
    <property type="nucleotide sequence ID" value="NZ_FSRA01000001.1"/>
</dbReference>